<sequence length="1187" mass="129152">MASPRDPARLRQGLNPLTTSTLGSFAGHQHGTPISAISMASTHILSAHTPASALQPYNPQEWVPPGAPPMPERQAQYGAEAQASAPPPPPPYSPPRSRQQRPVSTAFEHVLGPMSTPSPRITSNLAMHHASPEPVANPSFPPPPGAGGRGGSRDRRFGLPSLVRRKEPEQQQASPPDVRPSAHARRSMGPASFFAPEPQRPIAGPSSEGMPPAARRAASTGAIDTPTSNRSRSTSQTRWAPGMPLPPPPPGPPPSGSRSQSVQSVDRNAVPIISPPTRRPPPSGITSLGPVPPTPADWVDTDVHNAPAQPESRRSPGLAIDTEVARHSNQVTEALGSASSTGSLSRAGAVRHDKTILQRRSESRHATHGSIDAVAQTHNVSDIVVPSTANGLNRRLTVAKSTPRSAGRLEPPRSGDSIALNDSRNSTPRGPGSAQLPGFETATPPFSPYYKKPSPSSGLASAPKALPTPPPNQRSGSASYPRDSSRPPPSAGTTASKQAITLQTADQFAANTIERFRSFAAQETAAASDADRVRLFADFIVNESRIRRERYANAIGEMGSEIFDLTRDLFRPMTNSRRASATSQDWTPSSAGPSRSQLESSGMSSTSDGVSTSAPTSTSISHSPTASATGQNYGGTGYMPSLSPILSMSVSDNPENSSRGRPPSRWWETDSNGDPARGWERSKRESKYMGVSKDHWVDEGAELAGAGEGSSSQYPAEKTGWHDHDEPSWTPQPEQFSTISTESTCSPATKTEGLDVSRLVTMPPPYPRHHPAVNNNHPELTETRIAVRGLSELDEMDSTKEKYALASSKRREDFAKATAERRRALRENLQKETAAGNIGYADAAAIESDSEAQERDKAKELEKNEYEHFQNGVIVPLNELLSVRIAKATELFDKLASQLFDSGQNDADMPQEEGDDRPELLEKLTLLKWVFETREFLHRTIFDLLTDRNARYRDVVITPYRLSGNTEKLKSAEEFFAADASNREHAYANEVLNRAREFRSVVDSAVQRGVALQLSAFWDIAPPLHGLVDSIPPNLDGFEIQVPATEFDENPAYIDHPLQYLFSLLLHAEKSTYQFIESHTNLLCLLHEVKEAVVNGKGRVLETQVQDADGTPIPPETRLARAQKMRQDEGRRLTEDLQEKVREVQEQWKSALGEELKNVKERTRAWLLETGGWDETLEEGEFVARDE</sequence>
<feature type="compositionally biased region" description="Low complexity" evidence="1">
    <location>
        <begin position="334"/>
        <end position="348"/>
    </location>
</feature>
<proteinExistence type="predicted"/>
<feature type="compositionally biased region" description="Polar residues" evidence="1">
    <location>
        <begin position="729"/>
        <end position="749"/>
    </location>
</feature>
<feature type="compositionally biased region" description="Low complexity" evidence="1">
    <location>
        <begin position="702"/>
        <end position="712"/>
    </location>
</feature>
<organism evidence="2 3">
    <name type="scientific">Beauveria brongniartii RCEF 3172</name>
    <dbReference type="NCBI Taxonomy" id="1081107"/>
    <lineage>
        <taxon>Eukaryota</taxon>
        <taxon>Fungi</taxon>
        <taxon>Dikarya</taxon>
        <taxon>Ascomycota</taxon>
        <taxon>Pezizomycotina</taxon>
        <taxon>Sordariomycetes</taxon>
        <taxon>Hypocreomycetidae</taxon>
        <taxon>Hypocreales</taxon>
        <taxon>Cordycipitaceae</taxon>
        <taxon>Beauveria</taxon>
        <taxon>Beauveria brongniartii</taxon>
    </lineage>
</organism>
<evidence type="ECO:0000313" key="3">
    <source>
        <dbReference type="Proteomes" id="UP000076863"/>
    </source>
</evidence>
<evidence type="ECO:0000256" key="1">
    <source>
        <dbReference type="SAM" id="MobiDB-lite"/>
    </source>
</evidence>
<feature type="compositionally biased region" description="Basic and acidic residues" evidence="1">
    <location>
        <begin position="677"/>
        <end position="698"/>
    </location>
</feature>
<feature type="compositionally biased region" description="Polar residues" evidence="1">
    <location>
        <begin position="644"/>
        <end position="659"/>
    </location>
</feature>
<feature type="compositionally biased region" description="Polar residues" evidence="1">
    <location>
        <begin position="115"/>
        <end position="125"/>
    </location>
</feature>
<name>A0A167GCS0_9HYPO</name>
<feature type="compositionally biased region" description="Low complexity" evidence="1">
    <location>
        <begin position="225"/>
        <end position="242"/>
    </location>
</feature>
<feature type="region of interest" description="Disordered" evidence="1">
    <location>
        <begin position="1"/>
        <end position="32"/>
    </location>
</feature>
<feature type="compositionally biased region" description="Low complexity" evidence="1">
    <location>
        <begin position="448"/>
        <end position="457"/>
    </location>
</feature>
<feature type="compositionally biased region" description="Low complexity" evidence="1">
    <location>
        <begin position="600"/>
        <end position="613"/>
    </location>
</feature>
<reference evidence="2 3" key="1">
    <citation type="journal article" date="2016" name="Genome Biol. Evol.">
        <title>Divergent and convergent evolution of fungal pathogenicity.</title>
        <authorList>
            <person name="Shang Y."/>
            <person name="Xiao G."/>
            <person name="Zheng P."/>
            <person name="Cen K."/>
            <person name="Zhan S."/>
            <person name="Wang C."/>
        </authorList>
    </citation>
    <scope>NUCLEOTIDE SEQUENCE [LARGE SCALE GENOMIC DNA]</scope>
    <source>
        <strain evidence="2 3">RCEF 3172</strain>
    </source>
</reference>
<dbReference type="EMBL" id="AZHA01000007">
    <property type="protein sequence ID" value="OAA46454.1"/>
    <property type="molecule type" value="Genomic_DNA"/>
</dbReference>
<dbReference type="AlphaFoldDB" id="A0A167GCS0"/>
<feature type="compositionally biased region" description="Pro residues" evidence="1">
    <location>
        <begin position="273"/>
        <end position="283"/>
    </location>
</feature>
<keyword evidence="3" id="KW-1185">Reference proteome</keyword>
<feature type="compositionally biased region" description="Polar residues" evidence="1">
    <location>
        <begin position="576"/>
        <end position="599"/>
    </location>
</feature>
<protein>
    <submittedName>
        <fullName evidence="2">Uncharacterized protein</fullName>
    </submittedName>
</protein>
<gene>
    <name evidence="2" type="ORF">BBO_03009</name>
</gene>
<feature type="compositionally biased region" description="Basic and acidic residues" evidence="1">
    <location>
        <begin position="350"/>
        <end position="365"/>
    </location>
</feature>
<evidence type="ECO:0000313" key="2">
    <source>
        <dbReference type="EMBL" id="OAA46454.1"/>
    </source>
</evidence>
<feature type="region of interest" description="Disordered" evidence="1">
    <location>
        <begin position="576"/>
        <end position="760"/>
    </location>
</feature>
<accession>A0A167GCS0</accession>
<feature type="compositionally biased region" description="Pro residues" evidence="1">
    <location>
        <begin position="243"/>
        <end position="255"/>
    </location>
</feature>
<feature type="region of interest" description="Disordered" evidence="1">
    <location>
        <begin position="51"/>
        <end position="319"/>
    </location>
</feature>
<dbReference type="Proteomes" id="UP000076863">
    <property type="component" value="Unassembled WGS sequence"/>
</dbReference>
<feature type="compositionally biased region" description="Pro residues" evidence="1">
    <location>
        <begin position="85"/>
        <end position="94"/>
    </location>
</feature>
<feature type="compositionally biased region" description="Polar residues" evidence="1">
    <location>
        <begin position="614"/>
        <end position="631"/>
    </location>
</feature>
<dbReference type="OrthoDB" id="5367052at2759"/>
<comment type="caution">
    <text evidence="2">The sequence shown here is derived from an EMBL/GenBank/DDBJ whole genome shotgun (WGS) entry which is preliminary data.</text>
</comment>
<feature type="region of interest" description="Disordered" evidence="1">
    <location>
        <begin position="333"/>
        <end position="497"/>
    </location>
</feature>